<feature type="region of interest" description="Disordered" evidence="1">
    <location>
        <begin position="1"/>
        <end position="29"/>
    </location>
</feature>
<dbReference type="GeneID" id="89997789"/>
<comment type="caution">
    <text evidence="2">The sequence shown here is derived from an EMBL/GenBank/DDBJ whole genome shotgun (WGS) entry which is preliminary data.</text>
</comment>
<dbReference type="PANTHER" id="PTHR43591">
    <property type="entry name" value="METHYLTRANSFERASE"/>
    <property type="match status" value="1"/>
</dbReference>
<evidence type="ECO:0000313" key="3">
    <source>
        <dbReference type="Proteomes" id="UP001334248"/>
    </source>
</evidence>
<reference evidence="2 3" key="1">
    <citation type="journal article" date="2023" name="Res Sq">
        <title>Genomic and morphological characterization of Knufia obscura isolated from the Mars 2020 spacecraft assembly facility.</title>
        <authorList>
            <person name="Chander A.M."/>
            <person name="Teixeira M.M."/>
            <person name="Singh N.K."/>
            <person name="Williams M.P."/>
            <person name="Parker C.W."/>
            <person name="Leo P."/>
            <person name="Stajich J.E."/>
            <person name="Torok T."/>
            <person name="Tighe S."/>
            <person name="Mason C.E."/>
            <person name="Venkateswaran K."/>
        </authorList>
    </citation>
    <scope>NUCLEOTIDE SEQUENCE [LARGE SCALE GENOMIC DNA]</scope>
    <source>
        <strain evidence="2 3">CCFEE 5817</strain>
    </source>
</reference>
<evidence type="ECO:0000256" key="1">
    <source>
        <dbReference type="SAM" id="MobiDB-lite"/>
    </source>
</evidence>
<accession>A0ABR0RRZ6</accession>
<dbReference type="InterPro" id="IPR029063">
    <property type="entry name" value="SAM-dependent_MTases_sf"/>
</dbReference>
<dbReference type="Pfam" id="PF13489">
    <property type="entry name" value="Methyltransf_23"/>
    <property type="match status" value="1"/>
</dbReference>
<dbReference type="Proteomes" id="UP001334248">
    <property type="component" value="Unassembled WGS sequence"/>
</dbReference>
<sequence>MAEPTTDNQATSSGTETDGHNSRQAQLTTENLNALEANRQGIEADSANGDSAYGESTTSSFLTSIASEVTKGLYENGRRYHSFGTAEYGFPNDEPETDRLDMQHAMMTSLMSNRLFWAPINPNPLRVLDLGTGTGIWAIDFAEIFESAEVIGTDLSPIQPSWVPPNCRFEIDDVERDWTYATDSFDFIHARNLICSVRDWPKLIAQTYEHVKPGGYVEWQMKHPFIVSDDGTLPENSALQQWSASFGEAADAFGTSLSTTPRLKEMMLQAGFVDVEEYVVKLPIGPWPKNKQLKRVGAFELVNMVDGVEGLTMRLFSKALGMPVEEIQVLLMNVRKEAKNSRIHSYYPFYIVFGRKPER</sequence>
<dbReference type="RefSeq" id="XP_064731423.1">
    <property type="nucleotide sequence ID" value="XM_064872765.1"/>
</dbReference>
<evidence type="ECO:0008006" key="4">
    <source>
        <dbReference type="Google" id="ProtNLM"/>
    </source>
</evidence>
<dbReference type="PANTHER" id="PTHR43591:SF24">
    <property type="entry name" value="2-METHOXY-6-POLYPRENYL-1,4-BENZOQUINOL METHYLASE, MITOCHONDRIAL"/>
    <property type="match status" value="1"/>
</dbReference>
<name>A0ABR0RRZ6_9EURO</name>
<evidence type="ECO:0000313" key="2">
    <source>
        <dbReference type="EMBL" id="KAK5943333.1"/>
    </source>
</evidence>
<organism evidence="2 3">
    <name type="scientific">Knufia obscura</name>
    <dbReference type="NCBI Taxonomy" id="1635080"/>
    <lineage>
        <taxon>Eukaryota</taxon>
        <taxon>Fungi</taxon>
        <taxon>Dikarya</taxon>
        <taxon>Ascomycota</taxon>
        <taxon>Pezizomycotina</taxon>
        <taxon>Eurotiomycetes</taxon>
        <taxon>Chaetothyriomycetidae</taxon>
        <taxon>Chaetothyriales</taxon>
        <taxon>Trichomeriaceae</taxon>
        <taxon>Knufia</taxon>
    </lineage>
</organism>
<gene>
    <name evidence="2" type="ORF">PMZ80_004340</name>
</gene>
<dbReference type="SUPFAM" id="SSF53335">
    <property type="entry name" value="S-adenosyl-L-methionine-dependent methyltransferases"/>
    <property type="match status" value="1"/>
</dbReference>
<protein>
    <recommendedName>
        <fullName evidence="4">S-adenosyl-L-methionine-dependent methyltransferase</fullName>
    </recommendedName>
</protein>
<dbReference type="Gene3D" id="3.40.50.150">
    <property type="entry name" value="Vaccinia Virus protein VP39"/>
    <property type="match status" value="1"/>
</dbReference>
<dbReference type="EMBL" id="JAVHJV010000004">
    <property type="protein sequence ID" value="KAK5943333.1"/>
    <property type="molecule type" value="Genomic_DNA"/>
</dbReference>
<dbReference type="CDD" id="cd02440">
    <property type="entry name" value="AdoMet_MTases"/>
    <property type="match status" value="1"/>
</dbReference>
<proteinExistence type="predicted"/>
<keyword evidence="3" id="KW-1185">Reference proteome</keyword>